<dbReference type="AlphaFoldDB" id="A0A382V0L9"/>
<name>A0A382V0L9_9ZZZZ</name>
<protein>
    <submittedName>
        <fullName evidence="1">Uncharacterized protein</fullName>
    </submittedName>
</protein>
<proteinExistence type="predicted"/>
<feature type="non-terminal residue" evidence="1">
    <location>
        <position position="74"/>
    </location>
</feature>
<organism evidence="1">
    <name type="scientific">marine metagenome</name>
    <dbReference type="NCBI Taxonomy" id="408172"/>
    <lineage>
        <taxon>unclassified sequences</taxon>
        <taxon>metagenomes</taxon>
        <taxon>ecological metagenomes</taxon>
    </lineage>
</organism>
<sequence length="74" mass="8552">MDCYWLVPLDRSASEPLQSEWPFNVITPPLAIDCASINVRPTEKEIRCENNDRSTRLVPALNIHLSTGYRRSMY</sequence>
<reference evidence="1" key="1">
    <citation type="submission" date="2018-05" db="EMBL/GenBank/DDBJ databases">
        <authorList>
            <person name="Lanie J.A."/>
            <person name="Ng W.-L."/>
            <person name="Kazmierczak K.M."/>
            <person name="Andrzejewski T.M."/>
            <person name="Davidsen T.M."/>
            <person name="Wayne K.J."/>
            <person name="Tettelin H."/>
            <person name="Glass J.I."/>
            <person name="Rusch D."/>
            <person name="Podicherti R."/>
            <person name="Tsui H.-C.T."/>
            <person name="Winkler M.E."/>
        </authorList>
    </citation>
    <scope>NUCLEOTIDE SEQUENCE</scope>
</reference>
<dbReference type="EMBL" id="UINC01147948">
    <property type="protein sequence ID" value="SVD39565.1"/>
    <property type="molecule type" value="Genomic_DNA"/>
</dbReference>
<accession>A0A382V0L9</accession>
<gene>
    <name evidence="1" type="ORF">METZ01_LOCUS392419</name>
</gene>
<evidence type="ECO:0000313" key="1">
    <source>
        <dbReference type="EMBL" id="SVD39565.1"/>
    </source>
</evidence>